<gene>
    <name evidence="2" type="ordered locus">Clole_1058</name>
</gene>
<evidence type="ECO:0000313" key="2">
    <source>
        <dbReference type="EMBL" id="ADZ82790.1"/>
    </source>
</evidence>
<protein>
    <submittedName>
        <fullName evidence="2">Uncharacterized protein</fullName>
    </submittedName>
</protein>
<dbReference type="Proteomes" id="UP000008467">
    <property type="component" value="Chromosome"/>
</dbReference>
<accession>F2JRX6</accession>
<organism evidence="2 3">
    <name type="scientific">Cellulosilyticum lentocellum (strain ATCC 49066 / DSM 5427 / NCIMB 11756 / RHM5)</name>
    <name type="common">Clostridium lentocellum</name>
    <dbReference type="NCBI Taxonomy" id="642492"/>
    <lineage>
        <taxon>Bacteria</taxon>
        <taxon>Bacillati</taxon>
        <taxon>Bacillota</taxon>
        <taxon>Clostridia</taxon>
        <taxon>Lachnospirales</taxon>
        <taxon>Cellulosilyticaceae</taxon>
        <taxon>Cellulosilyticum</taxon>
    </lineage>
</organism>
<evidence type="ECO:0000313" key="3">
    <source>
        <dbReference type="Proteomes" id="UP000008467"/>
    </source>
</evidence>
<sequence>MNKRIVKKVLTYGVCLCMAFMTVPILAEVTTMVSVAPENWGKVDTTYLENANNKVLDISMLEANANRTIEIPSNITNLTIKGSTSKTYTGLVIKAAGRSLPLKLTVQDLKIVNGSIQIAKTSGENYLYLKGVNSIMANNSAAVLVDNGDSKLIIDAADEVAKLTVVGANSCAGIGGTDINHGGHIVIQGGNITATGGNNAAGIGSGHQRSVKSVTIKGNAVIEMAQGGSNGGAGIGGSANGENLDKIEISENAYVIDAIGSNGAAGIGAGNQSGVRVIDIIGGTIGKLDASNNYHGAIGGYKAAGIGGGAQDKDCNMTINIRNTTIVYAKGGDDAAGIGGGYERGADINIGDGAIIEKAIGGKNGAGIGCGPNGAQKTINITGTSLIKLAQGGENAAGIGGGKTRSAKINISGGNIEYAKGGANGAGIGCGEGNNDANSINISGGVIYAEGGGGTYTNDIGAGNYRDVPGGKTQNDAKGVPVNITGGTVFTPNNTMIGKTAVGTHVNYVLVAYRNYDKTTKTGTVYTGANIKIRTTAGMDKELVCNSEGRTSFSWEDPTKSLEGYWFQINDTSVTPMKIYVGLKAETDASQWNTIYYDIDNNIVVAGSPSIERAVIEIPIIYEEGTVEATPTQTVTATVGEDKIVPYSTSTIGYGIKMSEITNKDPDIKEIKSVSAELEFIPDSGSKNCEVMLYADKATGGVVVEDGSYPSGDKKYKYVNKSTSEFQITPAATSTGNIKFKYSGNWIKADDYQIVAYIPTQGVKESSSEVELNAYKSAYVDAAYSIKVKVTNIKVEVKRQQYIIVNIPGGTSLRLPGSLVTEVVNLPDQELVVKFNEIPNIH</sequence>
<feature type="signal peptide" evidence="1">
    <location>
        <begin position="1"/>
        <end position="27"/>
    </location>
</feature>
<dbReference type="EMBL" id="CP002582">
    <property type="protein sequence ID" value="ADZ82790.1"/>
    <property type="molecule type" value="Genomic_DNA"/>
</dbReference>
<keyword evidence="1" id="KW-0732">Signal</keyword>
<evidence type="ECO:0000256" key="1">
    <source>
        <dbReference type="SAM" id="SignalP"/>
    </source>
</evidence>
<keyword evidence="3" id="KW-1185">Reference proteome</keyword>
<proteinExistence type="predicted"/>
<dbReference type="KEGG" id="cle:Clole_1058"/>
<reference evidence="2 3" key="1">
    <citation type="journal article" date="2011" name="J. Bacteriol.">
        <title>Complete genome sequence of the cellulose-degrading bacterium Cellulosilyticum lentocellum.</title>
        <authorList>
            <consortium name="US DOE Joint Genome Institute"/>
            <person name="Miller D.A."/>
            <person name="Suen G."/>
            <person name="Bruce D."/>
            <person name="Copeland A."/>
            <person name="Cheng J.F."/>
            <person name="Detter C."/>
            <person name="Goodwin L.A."/>
            <person name="Han C.S."/>
            <person name="Hauser L.J."/>
            <person name="Land M.L."/>
            <person name="Lapidus A."/>
            <person name="Lucas S."/>
            <person name="Meincke L."/>
            <person name="Pitluck S."/>
            <person name="Tapia R."/>
            <person name="Teshima H."/>
            <person name="Woyke T."/>
            <person name="Fox B.G."/>
            <person name="Angert E.R."/>
            <person name="Currie C.R."/>
        </authorList>
    </citation>
    <scope>NUCLEOTIDE SEQUENCE [LARGE SCALE GENOMIC DNA]</scope>
    <source>
        <strain evidence="3">ATCC 49066 / DSM 5427 / NCIMB 11756 / RHM5</strain>
    </source>
</reference>
<name>F2JRX6_CELLD</name>
<dbReference type="AlphaFoldDB" id="F2JRX6"/>
<feature type="chain" id="PRO_5003279212" evidence="1">
    <location>
        <begin position="28"/>
        <end position="842"/>
    </location>
</feature>
<dbReference type="RefSeq" id="WP_013656089.1">
    <property type="nucleotide sequence ID" value="NC_015275.1"/>
</dbReference>
<dbReference type="HOGENOM" id="CLU_337928_0_0_9"/>